<dbReference type="InterPro" id="IPR011011">
    <property type="entry name" value="Znf_FYVE_PHD"/>
</dbReference>
<accession>A0AA38M7R7</accession>
<comment type="caution">
    <text evidence="2">The sequence shown here is derived from an EMBL/GenBank/DDBJ whole genome shotgun (WGS) entry which is preliminary data.</text>
</comment>
<name>A0AA38M7R7_9CUCU</name>
<evidence type="ECO:0000256" key="1">
    <source>
        <dbReference type="SAM" id="Coils"/>
    </source>
</evidence>
<dbReference type="InterPro" id="IPR013083">
    <property type="entry name" value="Znf_RING/FYVE/PHD"/>
</dbReference>
<sequence>MSNVNCSCCGAIAEVHKTVNCCICDKAFKIDCVNISAAEARKIHTKHSGLNYTCKNCVQLGNNITDLKKVIVELQNDIKTLKSTVLDQQSPNSPASLLEAEKIVQEVAEREKRKCNIIIYGCKEDNVKSNKEQIQLDETVVPKISLHIKC</sequence>
<gene>
    <name evidence="2" type="ORF">Zmor_024457</name>
</gene>
<evidence type="ECO:0000313" key="3">
    <source>
        <dbReference type="Proteomes" id="UP001168821"/>
    </source>
</evidence>
<evidence type="ECO:0000313" key="2">
    <source>
        <dbReference type="EMBL" id="KAJ3646895.1"/>
    </source>
</evidence>
<dbReference type="AlphaFoldDB" id="A0AA38M7R7"/>
<reference evidence="2" key="1">
    <citation type="journal article" date="2023" name="G3 (Bethesda)">
        <title>Whole genome assemblies of Zophobas morio and Tenebrio molitor.</title>
        <authorList>
            <person name="Kaur S."/>
            <person name="Stinson S.A."/>
            <person name="diCenzo G.C."/>
        </authorList>
    </citation>
    <scope>NUCLEOTIDE SEQUENCE</scope>
    <source>
        <strain evidence="2">QUZm001</strain>
    </source>
</reference>
<dbReference type="Gene3D" id="3.30.40.10">
    <property type="entry name" value="Zinc/RING finger domain, C3HC4 (zinc finger)"/>
    <property type="match status" value="1"/>
</dbReference>
<keyword evidence="3" id="KW-1185">Reference proteome</keyword>
<organism evidence="2 3">
    <name type="scientific">Zophobas morio</name>
    <dbReference type="NCBI Taxonomy" id="2755281"/>
    <lineage>
        <taxon>Eukaryota</taxon>
        <taxon>Metazoa</taxon>
        <taxon>Ecdysozoa</taxon>
        <taxon>Arthropoda</taxon>
        <taxon>Hexapoda</taxon>
        <taxon>Insecta</taxon>
        <taxon>Pterygota</taxon>
        <taxon>Neoptera</taxon>
        <taxon>Endopterygota</taxon>
        <taxon>Coleoptera</taxon>
        <taxon>Polyphaga</taxon>
        <taxon>Cucujiformia</taxon>
        <taxon>Tenebrionidae</taxon>
        <taxon>Zophobas</taxon>
    </lineage>
</organism>
<keyword evidence="1" id="KW-0175">Coiled coil</keyword>
<dbReference type="EMBL" id="JALNTZ010000007">
    <property type="protein sequence ID" value="KAJ3646895.1"/>
    <property type="molecule type" value="Genomic_DNA"/>
</dbReference>
<dbReference type="SUPFAM" id="SSF57903">
    <property type="entry name" value="FYVE/PHD zinc finger"/>
    <property type="match status" value="1"/>
</dbReference>
<dbReference type="Proteomes" id="UP001168821">
    <property type="component" value="Unassembled WGS sequence"/>
</dbReference>
<proteinExistence type="predicted"/>
<feature type="coiled-coil region" evidence="1">
    <location>
        <begin position="57"/>
        <end position="84"/>
    </location>
</feature>
<protein>
    <submittedName>
        <fullName evidence="2">Uncharacterized protein</fullName>
    </submittedName>
</protein>